<keyword evidence="4" id="KW-1185">Reference proteome</keyword>
<proteinExistence type="inferred from homology"/>
<evidence type="ECO:0000313" key="4">
    <source>
        <dbReference type="Proteomes" id="UP000824469"/>
    </source>
</evidence>
<comment type="caution">
    <text evidence="3">The sequence shown here is derived from an EMBL/GenBank/DDBJ whole genome shotgun (WGS) entry which is preliminary data.</text>
</comment>
<evidence type="ECO:0000256" key="1">
    <source>
        <dbReference type="ARBA" id="ARBA00005466"/>
    </source>
</evidence>
<evidence type="ECO:0000313" key="3">
    <source>
        <dbReference type="EMBL" id="KAH9287904.1"/>
    </source>
</evidence>
<dbReference type="GO" id="GO:0016491">
    <property type="term" value="F:oxidoreductase activity"/>
    <property type="evidence" value="ECO:0007669"/>
    <property type="project" value="UniProtKB-KW"/>
</dbReference>
<feature type="non-terminal residue" evidence="3">
    <location>
        <position position="1"/>
    </location>
</feature>
<gene>
    <name evidence="3" type="ORF">KI387_032021</name>
</gene>
<name>A0AA38EYX1_TAXCH</name>
<evidence type="ECO:0000256" key="2">
    <source>
        <dbReference type="ARBA" id="ARBA00023002"/>
    </source>
</evidence>
<dbReference type="PANTHER" id="PTHR13878:SF67">
    <property type="entry name" value="L-GULONOLACTONE OXIDASE 5"/>
    <property type="match status" value="1"/>
</dbReference>
<accession>A0AA38EYX1</accession>
<reference evidence="3 4" key="1">
    <citation type="journal article" date="2021" name="Nat. Plants">
        <title>The Taxus genome provides insights into paclitaxel biosynthesis.</title>
        <authorList>
            <person name="Xiong X."/>
            <person name="Gou J."/>
            <person name="Liao Q."/>
            <person name="Li Y."/>
            <person name="Zhou Q."/>
            <person name="Bi G."/>
            <person name="Li C."/>
            <person name="Du R."/>
            <person name="Wang X."/>
            <person name="Sun T."/>
            <person name="Guo L."/>
            <person name="Liang H."/>
            <person name="Lu P."/>
            <person name="Wu Y."/>
            <person name="Zhang Z."/>
            <person name="Ro D.K."/>
            <person name="Shang Y."/>
            <person name="Huang S."/>
            <person name="Yan J."/>
        </authorList>
    </citation>
    <scope>NUCLEOTIDE SEQUENCE [LARGE SCALE GENOMIC DNA]</scope>
    <source>
        <strain evidence="3">Ta-2019</strain>
    </source>
</reference>
<comment type="similarity">
    <text evidence="1">Belongs to the oxygen-dependent FAD-linked oxidoreductase family.</text>
</comment>
<dbReference type="Proteomes" id="UP000824469">
    <property type="component" value="Unassembled WGS sequence"/>
</dbReference>
<organism evidence="3 4">
    <name type="scientific">Taxus chinensis</name>
    <name type="common">Chinese yew</name>
    <name type="synonym">Taxus wallichiana var. chinensis</name>
    <dbReference type="NCBI Taxonomy" id="29808"/>
    <lineage>
        <taxon>Eukaryota</taxon>
        <taxon>Viridiplantae</taxon>
        <taxon>Streptophyta</taxon>
        <taxon>Embryophyta</taxon>
        <taxon>Tracheophyta</taxon>
        <taxon>Spermatophyta</taxon>
        <taxon>Pinopsida</taxon>
        <taxon>Pinidae</taxon>
        <taxon>Conifers II</taxon>
        <taxon>Cupressales</taxon>
        <taxon>Taxaceae</taxon>
        <taxon>Taxus</taxon>
    </lineage>
</organism>
<dbReference type="PANTHER" id="PTHR13878">
    <property type="entry name" value="GULONOLACTONE OXIDASE"/>
    <property type="match status" value="1"/>
</dbReference>
<dbReference type="AlphaFoldDB" id="A0AA38EYX1"/>
<keyword evidence="2" id="KW-0560">Oxidoreductase</keyword>
<dbReference type="EMBL" id="JAHRHJ020003813">
    <property type="protein sequence ID" value="KAH9287904.1"/>
    <property type="molecule type" value="Genomic_DNA"/>
</dbReference>
<sequence length="271" mass="29883">MVAVSPADAAASTNTWSQIAIRMVVQASRSEGYAKFATLTETDQEDLKAARLSLGTLGAISEITFALEQMFKSSVSASVRDDYDLENEADRFLKGVEFRHINWIPSHGKALFFTSYHVPVDAPGNGFKACLGSPARVADIETRASQEETNKAKEDVDAMCNALEEATIAAVDNGSGFFNDQNIFKGYPVVGFNHRMQTSGGCEGTHPGHEYNPEICTPTQILDKIEIACSSDCRLHTNLYFDVELRLPLSQIWEVINDLKKLRSFDPVKFC</sequence>
<dbReference type="InterPro" id="IPR050432">
    <property type="entry name" value="FAD-linked_Oxidoreductases_BP"/>
</dbReference>
<protein>
    <submittedName>
        <fullName evidence="3">Uncharacterized protein</fullName>
    </submittedName>
</protein>